<gene>
    <name evidence="1" type="ORF">MSPICULIGERA_LOCUS23217</name>
</gene>
<accession>A0AA36GHA6</accession>
<organism evidence="1 2">
    <name type="scientific">Mesorhabditis spiculigera</name>
    <dbReference type="NCBI Taxonomy" id="96644"/>
    <lineage>
        <taxon>Eukaryota</taxon>
        <taxon>Metazoa</taxon>
        <taxon>Ecdysozoa</taxon>
        <taxon>Nematoda</taxon>
        <taxon>Chromadorea</taxon>
        <taxon>Rhabditida</taxon>
        <taxon>Rhabditina</taxon>
        <taxon>Rhabditomorpha</taxon>
        <taxon>Rhabditoidea</taxon>
        <taxon>Rhabditidae</taxon>
        <taxon>Mesorhabditinae</taxon>
        <taxon>Mesorhabditis</taxon>
    </lineage>
</organism>
<protein>
    <submittedName>
        <fullName evidence="1">Uncharacterized protein</fullName>
    </submittedName>
</protein>
<sequence>MPYALLTARYNSAQGSYECVHLDDPSGLILNRFNTEEMKARKRSGFNNSNGYFSDPIKLYTSPLIVLNAAEELGFELQSGPPRISTDAIILTYSWHLYKDSKPLFTLSAH</sequence>
<comment type="caution">
    <text evidence="1">The sequence shown here is derived from an EMBL/GenBank/DDBJ whole genome shotgun (WGS) entry which is preliminary data.</text>
</comment>
<name>A0AA36GHA6_9BILA</name>
<reference evidence="1" key="1">
    <citation type="submission" date="2023-06" db="EMBL/GenBank/DDBJ databases">
        <authorList>
            <person name="Delattre M."/>
        </authorList>
    </citation>
    <scope>NUCLEOTIDE SEQUENCE</scope>
    <source>
        <strain evidence="1">AF72</strain>
    </source>
</reference>
<keyword evidence="2" id="KW-1185">Reference proteome</keyword>
<feature type="non-terminal residue" evidence="1">
    <location>
        <position position="1"/>
    </location>
</feature>
<evidence type="ECO:0000313" key="1">
    <source>
        <dbReference type="EMBL" id="CAJ0585186.1"/>
    </source>
</evidence>
<dbReference type="Proteomes" id="UP001177023">
    <property type="component" value="Unassembled WGS sequence"/>
</dbReference>
<dbReference type="AlphaFoldDB" id="A0AA36GHA6"/>
<proteinExistence type="predicted"/>
<dbReference type="EMBL" id="CATQJA010002702">
    <property type="protein sequence ID" value="CAJ0585186.1"/>
    <property type="molecule type" value="Genomic_DNA"/>
</dbReference>
<evidence type="ECO:0000313" key="2">
    <source>
        <dbReference type="Proteomes" id="UP001177023"/>
    </source>
</evidence>